<evidence type="ECO:0000313" key="4">
    <source>
        <dbReference type="Proteomes" id="UP001231189"/>
    </source>
</evidence>
<keyword evidence="1" id="KW-0175">Coiled coil</keyword>
<evidence type="ECO:0000256" key="1">
    <source>
        <dbReference type="SAM" id="Coils"/>
    </source>
</evidence>
<comment type="caution">
    <text evidence="3">The sequence shown here is derived from an EMBL/GenBank/DDBJ whole genome shotgun (WGS) entry which is preliminary data.</text>
</comment>
<evidence type="ECO:0000313" key="3">
    <source>
        <dbReference type="EMBL" id="KAK1599209.1"/>
    </source>
</evidence>
<feature type="coiled-coil region" evidence="1">
    <location>
        <begin position="177"/>
        <end position="262"/>
    </location>
</feature>
<gene>
    <name evidence="3" type="ORF">QYE76_017068</name>
</gene>
<name>A0AAD8VAK6_LOLMU</name>
<dbReference type="EMBL" id="JAUUTY010000599">
    <property type="protein sequence ID" value="KAK1599209.1"/>
    <property type="molecule type" value="Genomic_DNA"/>
</dbReference>
<dbReference type="AlphaFoldDB" id="A0AAD8VAK6"/>
<keyword evidence="4" id="KW-1185">Reference proteome</keyword>
<accession>A0AAD8VAK6</accession>
<dbReference type="Proteomes" id="UP001231189">
    <property type="component" value="Unassembled WGS sequence"/>
</dbReference>
<protein>
    <submittedName>
        <fullName evidence="3">Uncharacterized protein</fullName>
    </submittedName>
</protein>
<feature type="compositionally biased region" description="Polar residues" evidence="2">
    <location>
        <begin position="1"/>
        <end position="13"/>
    </location>
</feature>
<reference evidence="3" key="1">
    <citation type="submission" date="2023-07" db="EMBL/GenBank/DDBJ databases">
        <title>A chromosome-level genome assembly of Lolium multiflorum.</title>
        <authorList>
            <person name="Chen Y."/>
            <person name="Copetti D."/>
            <person name="Kolliker R."/>
            <person name="Studer B."/>
        </authorList>
    </citation>
    <scope>NUCLEOTIDE SEQUENCE</scope>
    <source>
        <strain evidence="3">02402/16</strain>
        <tissue evidence="3">Leaf</tissue>
    </source>
</reference>
<evidence type="ECO:0000256" key="2">
    <source>
        <dbReference type="SAM" id="MobiDB-lite"/>
    </source>
</evidence>
<sequence>MAESSNANATVSGLKTDDTSSGEVEEVLMPSTTLDLATSKSVADKAANLAKPTAETQEPITSSSAVPLVLGESYDLSSLLTFDPESIEPATSKASEESGPSATHGQLQHLKALLSSSIETLVEDPEEVKSILEDIQPHLPVTLQVKLWPVVTLSAYRSRVKLARQRIDLRHAQLPLKADIADKCQRLNEKKAALDTKTDTSVSTAELETLRKELEDLEERVRATKQLIQDKEALIAHSHEEAEGLKAELKTDLAEIRVLNRQLVTGKDEDDEAEIAEVDHVRADALHALEAFLQ</sequence>
<proteinExistence type="predicted"/>
<organism evidence="3 4">
    <name type="scientific">Lolium multiflorum</name>
    <name type="common">Italian ryegrass</name>
    <name type="synonym">Lolium perenne subsp. multiflorum</name>
    <dbReference type="NCBI Taxonomy" id="4521"/>
    <lineage>
        <taxon>Eukaryota</taxon>
        <taxon>Viridiplantae</taxon>
        <taxon>Streptophyta</taxon>
        <taxon>Embryophyta</taxon>
        <taxon>Tracheophyta</taxon>
        <taxon>Spermatophyta</taxon>
        <taxon>Magnoliopsida</taxon>
        <taxon>Liliopsida</taxon>
        <taxon>Poales</taxon>
        <taxon>Poaceae</taxon>
        <taxon>BOP clade</taxon>
        <taxon>Pooideae</taxon>
        <taxon>Poodae</taxon>
        <taxon>Poeae</taxon>
        <taxon>Poeae Chloroplast Group 2 (Poeae type)</taxon>
        <taxon>Loliodinae</taxon>
        <taxon>Loliinae</taxon>
        <taxon>Lolium</taxon>
    </lineage>
</organism>
<feature type="region of interest" description="Disordered" evidence="2">
    <location>
        <begin position="1"/>
        <end position="32"/>
    </location>
</feature>